<protein>
    <submittedName>
        <fullName evidence="1">Uncharacterized protein</fullName>
    </submittedName>
</protein>
<evidence type="ECO:0000313" key="1">
    <source>
        <dbReference type="EMBL" id="CAJ1952802.1"/>
    </source>
</evidence>
<organism evidence="1 2">
    <name type="scientific">Sphenostylis stenocarpa</name>
    <dbReference type="NCBI Taxonomy" id="92480"/>
    <lineage>
        <taxon>Eukaryota</taxon>
        <taxon>Viridiplantae</taxon>
        <taxon>Streptophyta</taxon>
        <taxon>Embryophyta</taxon>
        <taxon>Tracheophyta</taxon>
        <taxon>Spermatophyta</taxon>
        <taxon>Magnoliopsida</taxon>
        <taxon>eudicotyledons</taxon>
        <taxon>Gunneridae</taxon>
        <taxon>Pentapetalae</taxon>
        <taxon>rosids</taxon>
        <taxon>fabids</taxon>
        <taxon>Fabales</taxon>
        <taxon>Fabaceae</taxon>
        <taxon>Papilionoideae</taxon>
        <taxon>50 kb inversion clade</taxon>
        <taxon>NPAAA clade</taxon>
        <taxon>indigoferoid/millettioid clade</taxon>
        <taxon>Phaseoleae</taxon>
        <taxon>Sphenostylis</taxon>
    </lineage>
</organism>
<dbReference type="Gramene" id="rna-AYBTSS11_LOCUS15493">
    <property type="protein sequence ID" value="CAJ1952802.1"/>
    <property type="gene ID" value="gene-AYBTSS11_LOCUS15493"/>
</dbReference>
<proteinExistence type="predicted"/>
<dbReference type="EMBL" id="OY731401">
    <property type="protein sequence ID" value="CAJ1952802.1"/>
    <property type="molecule type" value="Genomic_DNA"/>
</dbReference>
<accession>A0AA86VKI2</accession>
<sequence length="59" mass="6907">MSFWWIEGPMHGVDLFLFGCVQDENENSHYKISTTRTALQGISKLRSKDRNILYSMPEQ</sequence>
<dbReference type="Proteomes" id="UP001189624">
    <property type="component" value="Chromosome 4"/>
</dbReference>
<keyword evidence="2" id="KW-1185">Reference proteome</keyword>
<evidence type="ECO:0000313" key="2">
    <source>
        <dbReference type="Proteomes" id="UP001189624"/>
    </source>
</evidence>
<gene>
    <name evidence="1" type="ORF">AYBTSS11_LOCUS15493</name>
</gene>
<name>A0AA86VKI2_9FABA</name>
<reference evidence="1" key="1">
    <citation type="submission" date="2023-10" db="EMBL/GenBank/DDBJ databases">
        <authorList>
            <person name="Domelevo Entfellner J.-B."/>
        </authorList>
    </citation>
    <scope>NUCLEOTIDE SEQUENCE</scope>
</reference>
<dbReference type="AlphaFoldDB" id="A0AA86VKI2"/>